<dbReference type="InterPro" id="IPR014756">
    <property type="entry name" value="Ig_E-set"/>
</dbReference>
<evidence type="ECO:0000259" key="13">
    <source>
        <dbReference type="SMART" id="SM01361"/>
    </source>
</evidence>
<evidence type="ECO:0000313" key="16">
    <source>
        <dbReference type="RefSeq" id="XP_030043083.1"/>
    </source>
</evidence>
<dbReference type="Gene3D" id="6.20.50.160">
    <property type="match status" value="1"/>
</dbReference>
<dbReference type="FunFam" id="1.50.10.20:FF:000001">
    <property type="entry name" value="CD109 isoform 1"/>
    <property type="match status" value="1"/>
</dbReference>
<keyword evidence="5 10" id="KW-0732">Signal</keyword>
<dbReference type="Pfam" id="PF17789">
    <property type="entry name" value="MG4"/>
    <property type="match status" value="1"/>
</dbReference>
<dbReference type="InterPro" id="IPR011625">
    <property type="entry name" value="A2M_N_BRD"/>
</dbReference>
<dbReference type="OrthoDB" id="9998011at2759"/>
<sequence length="1499" mass="164477">MLTRLFLAFFVLPVVSSLDLKVLHGVMFQAKLEYPSESKVCIHLRSPGTLLTLNITLQTEASNIQIYGALIEVVAESFNCISFQVPAPSGGIEEVATVTVKASTLTETFEESTLVVIQSKTARTRTLIQTDKPIYKGGQKVDFRIVKLNETFIASQDEYSIVELLDPNQNRIGQWQNVIPQSGIVQLSYQLASDPVLGTYGIKVGNNEAFKSFDVEQYVLPKFQTTLQLPSSITIQDSSFPASICGRYTYGQPVKGSAQFSVCQTAYKYYWSSENVQDKCQEYTGKTDVNGCLSVTVPTSAFNLTSYSYQSTLQAQGFLVEDGTAVQINASGASCYISNQLSILEFQDTGSYFSQGSAYTGKLKLKDAKGAPLPSMRVTFNVWANSNQLKTEYITDANGEVSFQLDTSSWNASYVSLQAQDKRGENYSYQWNTVTPYYGSAYASTQKFYATSNSSLSIHAVDGKVACGQNVEVTVQYDINENDVSPGATSVDFIFLVISKSLLNFSFSKTVPLYNENGKRLHGSFTQSFSVADLSPSFRALVYFLDNRGSVAVDIVRASVSSCFKNMVQVTFSEKQSLPGSEVNLQLNATPGSLCAVHAVDKSILLLRPETELTADYIYNMLVSYDYGQYPWNADDPNPCLGTTTSSPVSDSTTTTRSPDTDSTNTTSSPDTDSATTTTSLATETTSNDYYGWGWDWYRPSPYTVYKRDPRSVFKDMGIKILGNWDLKAPVECIYPKPQPYFYENMMFAGEAPMSTAAATAMVDETQAADGGYAKSTSQPKEQTRSNFPETFIFDLFPVGSSGNELVPVTVPDTITNWETSMFCTSDIGFGLSSPVTLTAYKPFFVESTIPYSLVRGESCPIKITVFNYQLSYMKIKVTLAKSADFRVEGCEDCSYTSCIAAEETITTTWLITPNTLGEINFTVSAEALSTTEQCYGQETVVPEEGQKDTIIKPLLVKPEGVTVEETRSAFLSVKESSATEVFSLNIPAEAVEGSARAKVSVVGDIMGTSLENIENLIQMSSGCGEQNMINFSPCVYAYNYLKSTNQLTPELEARASTFICAGYGTELKYKHSDGSYSAFGDSDSSGNTWLTAFVAGSFSEAKNSCIDQTVIDEAVTWLGQHQNSSGCFNNVGQLFHTTMKGGVEDDISLTCYVTMQLLKMGKTKTDPMVAKGLTCVDNALSKVSTVYTQALCGNTYALAGDVEKAQNLLTALKEKAIQSDGLIHWSYNTQTPQDEGYWAQPLSVDVELSAYVLHLCVLMPDADMSYYLLILRWMMKQQNSFGSYTSTQDTVVGLMALSKVGELIYAPSGKVTVSVSPAGATFNIDDSNRLLVQSASLTQLSGDYTVTVNGSGSVLVQMTQRYNIVPSQSPAVFNLTINIKKIDVNTGPEQYSMTFELSYTGNRESTNMVLLTVNMLSGFTPIRSTVEKLMENSVVKRTEVEDTRFTVYLDKLNQDTVTLAVYVERTIVVNDLKSALAILCDYYNPDESVTEEYNIPSQ</sequence>
<evidence type="ECO:0000259" key="12">
    <source>
        <dbReference type="SMART" id="SM01360"/>
    </source>
</evidence>
<dbReference type="PANTHER" id="PTHR11412">
    <property type="entry name" value="MACROGLOBULIN / COMPLEMENT"/>
    <property type="match status" value="1"/>
</dbReference>
<evidence type="ECO:0000256" key="7">
    <source>
        <dbReference type="ARBA" id="ARBA00023157"/>
    </source>
</evidence>
<comment type="subcellular location">
    <subcellularLocation>
        <location evidence="1">Secreted</location>
    </subcellularLocation>
</comment>
<dbReference type="Pfam" id="PF01835">
    <property type="entry name" value="MG2"/>
    <property type="match status" value="1"/>
</dbReference>
<dbReference type="KEGG" id="muo:115457682"/>
<dbReference type="InterPro" id="IPR047565">
    <property type="entry name" value="Alpha-macroglob_thiol-ester_cl"/>
</dbReference>
<dbReference type="GO" id="GO:0004867">
    <property type="term" value="F:serine-type endopeptidase inhibitor activity"/>
    <property type="evidence" value="ECO:0007669"/>
    <property type="project" value="UniProtKB-KW"/>
</dbReference>
<comment type="similarity">
    <text evidence="2">Belongs to the protease inhibitor I39 (alpha-2-macroglobulin) family.</text>
</comment>
<keyword evidence="8" id="KW-0325">Glycoprotein</keyword>
<dbReference type="SMART" id="SM01359">
    <property type="entry name" value="A2M_N_2"/>
    <property type="match status" value="1"/>
</dbReference>
<dbReference type="InterPro" id="IPR041813">
    <property type="entry name" value="A2M_TED"/>
</dbReference>
<dbReference type="Gene3D" id="2.60.40.690">
    <property type="entry name" value="Alpha-macroglobulin, receptor-binding domain"/>
    <property type="match status" value="1"/>
</dbReference>
<dbReference type="Gene3D" id="2.20.130.20">
    <property type="match status" value="1"/>
</dbReference>
<dbReference type="GeneID" id="115457682"/>
<evidence type="ECO:0000256" key="4">
    <source>
        <dbReference type="ARBA" id="ARBA00022690"/>
    </source>
</evidence>
<evidence type="ECO:0000256" key="10">
    <source>
        <dbReference type="SAM" id="SignalP"/>
    </source>
</evidence>
<dbReference type="InterPro" id="IPR013783">
    <property type="entry name" value="Ig-like_fold"/>
</dbReference>
<dbReference type="Gene3D" id="2.60.40.1930">
    <property type="match status" value="2"/>
</dbReference>
<dbReference type="SMART" id="SM01360">
    <property type="entry name" value="A2M"/>
    <property type="match status" value="1"/>
</dbReference>
<dbReference type="Gene3D" id="2.60.120.1540">
    <property type="match status" value="1"/>
</dbReference>
<accession>A0A6P7WRR9</accession>
<evidence type="ECO:0000256" key="6">
    <source>
        <dbReference type="ARBA" id="ARBA00022900"/>
    </source>
</evidence>
<dbReference type="Pfam" id="PF00207">
    <property type="entry name" value="A2M"/>
    <property type="match status" value="1"/>
</dbReference>
<dbReference type="Pfam" id="PF07703">
    <property type="entry name" value="A2M_BRD"/>
    <property type="match status" value="1"/>
</dbReference>
<dbReference type="FunFam" id="2.60.40.1930:FF:000001">
    <property type="entry name" value="CD109 isoform 3"/>
    <property type="match status" value="1"/>
</dbReference>
<dbReference type="InterPro" id="IPR008964">
    <property type="entry name" value="Invasin/intimin_cell_adhesion"/>
</dbReference>
<keyword evidence="14" id="KW-1185">Reference proteome</keyword>
<dbReference type="Proteomes" id="UP000515156">
    <property type="component" value="Chromosome 14"/>
</dbReference>
<dbReference type="GO" id="GO:0005615">
    <property type="term" value="C:extracellular space"/>
    <property type="evidence" value="ECO:0007669"/>
    <property type="project" value="InterPro"/>
</dbReference>
<dbReference type="SUPFAM" id="SSF49410">
    <property type="entry name" value="Alpha-macroglobulin receptor domain"/>
    <property type="match status" value="1"/>
</dbReference>
<dbReference type="Pfam" id="PF07677">
    <property type="entry name" value="A2M_recep"/>
    <property type="match status" value="1"/>
</dbReference>
<evidence type="ECO:0000313" key="15">
    <source>
        <dbReference type="RefSeq" id="XP_030043082.1"/>
    </source>
</evidence>
<evidence type="ECO:0000256" key="9">
    <source>
        <dbReference type="SAM" id="MobiDB-lite"/>
    </source>
</evidence>
<feature type="domain" description="Alpha-2-macroglobulin" evidence="12">
    <location>
        <begin position="791"/>
        <end position="880"/>
    </location>
</feature>
<dbReference type="PANTHER" id="PTHR11412:SF182">
    <property type="entry name" value="ALPHA-2-MACROGLOBULIN-LIKE PROTEIN 1"/>
    <property type="match status" value="1"/>
</dbReference>
<dbReference type="CDD" id="cd02897">
    <property type="entry name" value="A2M_2"/>
    <property type="match status" value="1"/>
</dbReference>
<organism evidence="14 16">
    <name type="scientific">Microcaecilia unicolor</name>
    <dbReference type="NCBI Taxonomy" id="1415580"/>
    <lineage>
        <taxon>Eukaryota</taxon>
        <taxon>Metazoa</taxon>
        <taxon>Chordata</taxon>
        <taxon>Craniata</taxon>
        <taxon>Vertebrata</taxon>
        <taxon>Euteleostomi</taxon>
        <taxon>Amphibia</taxon>
        <taxon>Gymnophiona</taxon>
        <taxon>Siphonopidae</taxon>
        <taxon>Microcaecilia</taxon>
    </lineage>
</organism>
<feature type="chain" id="PRO_5044652377" evidence="10">
    <location>
        <begin position="18"/>
        <end position="1499"/>
    </location>
</feature>
<evidence type="ECO:0000256" key="8">
    <source>
        <dbReference type="ARBA" id="ARBA00023180"/>
    </source>
</evidence>
<dbReference type="InterPro" id="IPR009048">
    <property type="entry name" value="A-macroglobulin_rcpt-bd"/>
</dbReference>
<keyword evidence="4" id="KW-0646">Protease inhibitor</keyword>
<dbReference type="Pfam" id="PF07678">
    <property type="entry name" value="TED_complement"/>
    <property type="match status" value="1"/>
</dbReference>
<dbReference type="InterPro" id="IPR036595">
    <property type="entry name" value="A-macroglobulin_rcpt-bd_sf"/>
</dbReference>
<keyword evidence="3" id="KW-0964">Secreted</keyword>
<evidence type="ECO:0000313" key="14">
    <source>
        <dbReference type="Proteomes" id="UP000515156"/>
    </source>
</evidence>
<evidence type="ECO:0000256" key="3">
    <source>
        <dbReference type="ARBA" id="ARBA00022525"/>
    </source>
</evidence>
<evidence type="ECO:0000256" key="1">
    <source>
        <dbReference type="ARBA" id="ARBA00004613"/>
    </source>
</evidence>
<keyword evidence="7" id="KW-1015">Disulfide bond</keyword>
<dbReference type="InterPro" id="IPR002890">
    <property type="entry name" value="MG2"/>
</dbReference>
<dbReference type="Gene3D" id="1.50.10.20">
    <property type="match status" value="1"/>
</dbReference>
<gene>
    <name evidence="15 16" type="primary">LOC115457682</name>
</gene>
<evidence type="ECO:0000256" key="2">
    <source>
        <dbReference type="ARBA" id="ARBA00010952"/>
    </source>
</evidence>
<dbReference type="SUPFAM" id="SSF48239">
    <property type="entry name" value="Terpenoid cyclases/Protein prenyltransferases"/>
    <property type="match status" value="1"/>
</dbReference>
<dbReference type="SUPFAM" id="SSF81296">
    <property type="entry name" value="E set domains"/>
    <property type="match status" value="1"/>
</dbReference>
<proteinExistence type="inferred from homology"/>
<dbReference type="InterPro" id="IPR008930">
    <property type="entry name" value="Terpenoid_cyclase/PrenylTrfase"/>
</dbReference>
<protein>
    <submittedName>
        <fullName evidence="15 16">Alpha-2-macroglobulin-like protein 1</fullName>
    </submittedName>
</protein>
<evidence type="ECO:0000259" key="11">
    <source>
        <dbReference type="SMART" id="SM01359"/>
    </source>
</evidence>
<dbReference type="Gene3D" id="2.60.40.10">
    <property type="entry name" value="Immunoglobulins"/>
    <property type="match status" value="2"/>
</dbReference>
<dbReference type="InterPro" id="IPR001599">
    <property type="entry name" value="Macroglobln_a2"/>
</dbReference>
<feature type="compositionally biased region" description="Low complexity" evidence="9">
    <location>
        <begin position="643"/>
        <end position="680"/>
    </location>
</feature>
<dbReference type="InterPro" id="IPR040839">
    <property type="entry name" value="MG4"/>
</dbReference>
<name>A0A6P7WRR9_9AMPH</name>
<feature type="region of interest" description="Disordered" evidence="9">
    <location>
        <begin position="638"/>
        <end position="680"/>
    </location>
</feature>
<feature type="signal peptide" evidence="10">
    <location>
        <begin position="1"/>
        <end position="17"/>
    </location>
</feature>
<dbReference type="SMART" id="SM01361">
    <property type="entry name" value="A2M_recep"/>
    <property type="match status" value="1"/>
</dbReference>
<evidence type="ECO:0000256" key="5">
    <source>
        <dbReference type="ARBA" id="ARBA00022729"/>
    </source>
</evidence>
<dbReference type="RefSeq" id="XP_030043083.1">
    <property type="nucleotide sequence ID" value="XM_030187223.1"/>
</dbReference>
<feature type="domain" description="Alpha-macroglobulin receptor-binding" evidence="13">
    <location>
        <begin position="1407"/>
        <end position="1494"/>
    </location>
</feature>
<dbReference type="InterPro" id="IPR011626">
    <property type="entry name" value="Alpha-macroglobulin_TED"/>
</dbReference>
<dbReference type="InterPro" id="IPR050473">
    <property type="entry name" value="A2M/Complement_sys"/>
</dbReference>
<dbReference type="SMART" id="SM01419">
    <property type="entry name" value="Thiol-ester_cl"/>
    <property type="match status" value="1"/>
</dbReference>
<dbReference type="InterPro" id="IPR041555">
    <property type="entry name" value="MG3"/>
</dbReference>
<dbReference type="Gene3D" id="2.60.40.1940">
    <property type="match status" value="1"/>
</dbReference>
<keyword evidence="6" id="KW-0722">Serine protease inhibitor</keyword>
<dbReference type="RefSeq" id="XP_030043082.1">
    <property type="nucleotide sequence ID" value="XM_030187222.1"/>
</dbReference>
<reference evidence="15 16" key="1">
    <citation type="submission" date="2025-04" db="UniProtKB">
        <authorList>
            <consortium name="RefSeq"/>
        </authorList>
    </citation>
    <scope>IDENTIFICATION</scope>
</reference>
<dbReference type="Pfam" id="PF17791">
    <property type="entry name" value="MG3"/>
    <property type="match status" value="1"/>
</dbReference>
<feature type="domain" description="Alpha-2-macroglobulin bait region" evidence="11">
    <location>
        <begin position="456"/>
        <end position="607"/>
    </location>
</feature>
<dbReference type="SUPFAM" id="SSF49373">
    <property type="entry name" value="Invasin/intimin cell-adhesion fragments"/>
    <property type="match status" value="1"/>
</dbReference>